<organism evidence="8 9">
    <name type="scientific">Caerostris darwini</name>
    <dbReference type="NCBI Taxonomy" id="1538125"/>
    <lineage>
        <taxon>Eukaryota</taxon>
        <taxon>Metazoa</taxon>
        <taxon>Ecdysozoa</taxon>
        <taxon>Arthropoda</taxon>
        <taxon>Chelicerata</taxon>
        <taxon>Arachnida</taxon>
        <taxon>Araneae</taxon>
        <taxon>Araneomorphae</taxon>
        <taxon>Entelegynae</taxon>
        <taxon>Araneoidea</taxon>
        <taxon>Araneidae</taxon>
        <taxon>Caerostris</taxon>
    </lineage>
</organism>
<keyword evidence="4 7" id="KW-0812">Transmembrane</keyword>
<comment type="caution">
    <text evidence="8">The sequence shown here is derived from an EMBL/GenBank/DDBJ whole genome shotgun (WGS) entry which is preliminary data.</text>
</comment>
<evidence type="ECO:0000256" key="4">
    <source>
        <dbReference type="ARBA" id="ARBA00022692"/>
    </source>
</evidence>
<comment type="subcellular location">
    <subcellularLocation>
        <location evidence="1">Membrane</location>
        <topology evidence="1">Multi-pass membrane protein</topology>
    </subcellularLocation>
</comment>
<dbReference type="PIRSF" id="PIRSF016379">
    <property type="entry name" value="ENT"/>
    <property type="match status" value="1"/>
</dbReference>
<feature type="transmembrane region" description="Helical" evidence="7">
    <location>
        <begin position="73"/>
        <end position="95"/>
    </location>
</feature>
<evidence type="ECO:0000256" key="2">
    <source>
        <dbReference type="ARBA" id="ARBA00007965"/>
    </source>
</evidence>
<feature type="transmembrane region" description="Helical" evidence="7">
    <location>
        <begin position="188"/>
        <end position="212"/>
    </location>
</feature>
<dbReference type="InterPro" id="IPR036259">
    <property type="entry name" value="MFS_trans_sf"/>
</dbReference>
<evidence type="ECO:0000256" key="1">
    <source>
        <dbReference type="ARBA" id="ARBA00004141"/>
    </source>
</evidence>
<evidence type="ECO:0000256" key="6">
    <source>
        <dbReference type="ARBA" id="ARBA00023136"/>
    </source>
</evidence>
<comment type="similarity">
    <text evidence="2">Belongs to the SLC29A/ENT transporter (TC 2.A.57) family.</text>
</comment>
<dbReference type="PANTHER" id="PTHR10332">
    <property type="entry name" value="EQUILIBRATIVE NUCLEOSIDE TRANSPORTER"/>
    <property type="match status" value="1"/>
</dbReference>
<dbReference type="PRINTS" id="PR01130">
    <property type="entry name" value="DERENTRNSPRT"/>
</dbReference>
<keyword evidence="5 7" id="KW-1133">Transmembrane helix</keyword>
<evidence type="ECO:0000313" key="8">
    <source>
        <dbReference type="EMBL" id="GIY33866.1"/>
    </source>
</evidence>
<feature type="transmembrane region" description="Helical" evidence="7">
    <location>
        <begin position="382"/>
        <end position="405"/>
    </location>
</feature>
<feature type="transmembrane region" description="Helical" evidence="7">
    <location>
        <begin position="251"/>
        <end position="272"/>
    </location>
</feature>
<name>A0AAV4SM13_9ARAC</name>
<protein>
    <submittedName>
        <fullName evidence="8">Equilibrative nucleoside transporter 3</fullName>
    </submittedName>
</protein>
<feature type="transmembrane region" description="Helical" evidence="7">
    <location>
        <begin position="153"/>
        <end position="176"/>
    </location>
</feature>
<dbReference type="AlphaFoldDB" id="A0AAV4SM13"/>
<dbReference type="PANTHER" id="PTHR10332:SF88">
    <property type="entry name" value="EQUILIBRATIVE NUCLEOSIDE TRANSPORTER 1, ISOFORM A"/>
    <property type="match status" value="1"/>
</dbReference>
<evidence type="ECO:0000256" key="7">
    <source>
        <dbReference type="SAM" id="Phobius"/>
    </source>
</evidence>
<feature type="transmembrane region" description="Helical" evidence="7">
    <location>
        <begin position="452"/>
        <end position="476"/>
    </location>
</feature>
<sequence length="479" mass="53534">MRFNFRNNEKYMASIQFDYSTLSTSISRSELGSIIGHHILENPYDIQEESNSEKSNEEGEIYVHPSPPDKYNIVYLTFGLLGIGTLLPWNFFITANDYWMYKFRSVVNTSCVNNHNKSDLQAAFTSYMALSNNVPYVSFLIICTLFANRFSKLFRVIAPLVFLFILFSIVTACVSIDTDSWQMGFFTLTIFVIIVVGVASAILQSGVSGIAALLPAEYMHIMVLGQAFAGILASVAEIISLLGKCDSIKSALIYFFTSDAVILLTLISYIIIQKSEFFKYHTYSLKDATALKDVSGGITREKVSILHLLKLIWPYAAAILLDFWVTIGIFPGLAVLIEPETSGTLWNGRLFIPVTCFLLFNLSDFCGRIVGGWLPIPHSKRMHLLAFCALRIIFFPLIMLCNLNPRYHLPVLFSSDIYYISFMTMLGFTNGYFVAVAMVVGIKSVNPLLQEMAGIILSTFLGAGLMLGALMSYICIKIV</sequence>
<feature type="transmembrane region" description="Helical" evidence="7">
    <location>
        <begin position="349"/>
        <end position="370"/>
    </location>
</feature>
<feature type="transmembrane region" description="Helical" evidence="7">
    <location>
        <begin position="417"/>
        <end position="440"/>
    </location>
</feature>
<dbReference type="GO" id="GO:0005886">
    <property type="term" value="C:plasma membrane"/>
    <property type="evidence" value="ECO:0007669"/>
    <property type="project" value="TreeGrafter"/>
</dbReference>
<evidence type="ECO:0000256" key="3">
    <source>
        <dbReference type="ARBA" id="ARBA00022448"/>
    </source>
</evidence>
<evidence type="ECO:0000256" key="5">
    <source>
        <dbReference type="ARBA" id="ARBA00022989"/>
    </source>
</evidence>
<evidence type="ECO:0000313" key="9">
    <source>
        <dbReference type="Proteomes" id="UP001054837"/>
    </source>
</evidence>
<dbReference type="Proteomes" id="UP001054837">
    <property type="component" value="Unassembled WGS sequence"/>
</dbReference>
<keyword evidence="3" id="KW-0813">Transport</keyword>
<feature type="transmembrane region" description="Helical" evidence="7">
    <location>
        <begin position="218"/>
        <end position="239"/>
    </location>
</feature>
<accession>A0AAV4SM13</accession>
<reference evidence="8 9" key="1">
    <citation type="submission" date="2021-06" db="EMBL/GenBank/DDBJ databases">
        <title>Caerostris darwini draft genome.</title>
        <authorList>
            <person name="Kono N."/>
            <person name="Arakawa K."/>
        </authorList>
    </citation>
    <scope>NUCLEOTIDE SEQUENCE [LARGE SCALE GENOMIC DNA]</scope>
</reference>
<dbReference type="SUPFAM" id="SSF103473">
    <property type="entry name" value="MFS general substrate transporter"/>
    <property type="match status" value="1"/>
</dbReference>
<proteinExistence type="inferred from homology"/>
<feature type="transmembrane region" description="Helical" evidence="7">
    <location>
        <begin position="312"/>
        <end position="337"/>
    </location>
</feature>
<dbReference type="GO" id="GO:0005337">
    <property type="term" value="F:nucleoside transmembrane transporter activity"/>
    <property type="evidence" value="ECO:0007669"/>
    <property type="project" value="InterPro"/>
</dbReference>
<gene>
    <name evidence="8" type="primary">SLC29A3</name>
    <name evidence="8" type="ORF">CDAR_431422</name>
</gene>
<keyword evidence="6 7" id="KW-0472">Membrane</keyword>
<dbReference type="EMBL" id="BPLQ01007992">
    <property type="protein sequence ID" value="GIY33866.1"/>
    <property type="molecule type" value="Genomic_DNA"/>
</dbReference>
<keyword evidence="9" id="KW-1185">Reference proteome</keyword>
<dbReference type="Pfam" id="PF01733">
    <property type="entry name" value="Nucleoside_tran"/>
    <property type="match status" value="1"/>
</dbReference>
<dbReference type="InterPro" id="IPR002259">
    <property type="entry name" value="Eqnu_transpt"/>
</dbReference>